<dbReference type="SMART" id="SM00829">
    <property type="entry name" value="PKS_ER"/>
    <property type="match status" value="1"/>
</dbReference>
<dbReference type="SUPFAM" id="SSF50129">
    <property type="entry name" value="GroES-like"/>
    <property type="match status" value="1"/>
</dbReference>
<sequence length="330" mass="35765">MKAIVLKEIGSPENLILAEVPLPKIKDNEVLVQVKAIAINPVDAFVRRNQAALEMIYALKGDEENIILGWDVAGIVTEVGSAVTKFKTGDEVFGNFNFIGQANAYAEFVAAPEEELVIKPANVSFEAAAGATMAALTAWASLVKFAKVKKEDKIIIYGASGGVGHYAVQIAKHFGAYVIGVASGDNKDFVLGLGADEFFDYKTQKVEDFVNDADIVHDAVWVEADVNSTEDTHLARSLKTIKNGGILSSIVVYPDQQFIDKAKAEKNITVQRVNVTPNDTYLKDIETISQLLSEGIIKTHISHLFPLADMAKAHEIIQTKNAVGKIILVP</sequence>
<dbReference type="InterPro" id="IPR036291">
    <property type="entry name" value="NAD(P)-bd_dom_sf"/>
</dbReference>
<reference evidence="3 4" key="1">
    <citation type="submission" date="2020-06" db="EMBL/GenBank/DDBJ databases">
        <authorList>
            <person name="Criscuolo A."/>
        </authorList>
    </citation>
    <scope>NUCLEOTIDE SEQUENCE [LARGE SCALE GENOMIC DNA]</scope>
    <source>
        <strain evidence="4">CIP 110025</strain>
    </source>
</reference>
<dbReference type="Proteomes" id="UP000556700">
    <property type="component" value="Unassembled WGS sequence"/>
</dbReference>
<evidence type="ECO:0000259" key="2">
    <source>
        <dbReference type="SMART" id="SM00829"/>
    </source>
</evidence>
<accession>A0A6V6YT26</accession>
<dbReference type="Gene3D" id="3.40.50.720">
    <property type="entry name" value="NAD(P)-binding Rossmann-like Domain"/>
    <property type="match status" value="1"/>
</dbReference>
<dbReference type="EMBL" id="CAIJDO010000094">
    <property type="protein sequence ID" value="CAD0002677.1"/>
    <property type="molecule type" value="Genomic_DNA"/>
</dbReference>
<name>A0A6V6YT26_9FLAO</name>
<organism evidence="3 4">
    <name type="scientific">Flavobacterium chungangense</name>
    <dbReference type="NCBI Taxonomy" id="554283"/>
    <lineage>
        <taxon>Bacteria</taxon>
        <taxon>Pseudomonadati</taxon>
        <taxon>Bacteroidota</taxon>
        <taxon>Flavobacteriia</taxon>
        <taxon>Flavobacteriales</taxon>
        <taxon>Flavobacteriaceae</taxon>
        <taxon>Flavobacterium</taxon>
    </lineage>
</organism>
<protein>
    <submittedName>
        <fullName evidence="3">NADPH:quinone oxidoreductase</fullName>
    </submittedName>
</protein>
<proteinExistence type="predicted"/>
<dbReference type="PANTHER" id="PTHR44154">
    <property type="entry name" value="QUINONE OXIDOREDUCTASE"/>
    <property type="match status" value="1"/>
</dbReference>
<dbReference type="SUPFAM" id="SSF51735">
    <property type="entry name" value="NAD(P)-binding Rossmann-fold domains"/>
    <property type="match status" value="1"/>
</dbReference>
<keyword evidence="4" id="KW-1185">Reference proteome</keyword>
<dbReference type="Pfam" id="PF13602">
    <property type="entry name" value="ADH_zinc_N_2"/>
    <property type="match status" value="1"/>
</dbReference>
<comment type="caution">
    <text evidence="3">The sequence shown here is derived from an EMBL/GenBank/DDBJ whole genome shotgun (WGS) entry which is preliminary data.</text>
</comment>
<dbReference type="PANTHER" id="PTHR44154:SF1">
    <property type="entry name" value="QUINONE OXIDOREDUCTASE"/>
    <property type="match status" value="1"/>
</dbReference>
<gene>
    <name evidence="3" type="ORF">FLACHUCJ7_01027</name>
</gene>
<dbReference type="RefSeq" id="WP_031457347.1">
    <property type="nucleotide sequence ID" value="NZ_CAIJDO010000094.1"/>
</dbReference>
<dbReference type="InterPro" id="IPR011032">
    <property type="entry name" value="GroES-like_sf"/>
</dbReference>
<dbReference type="CDD" id="cd05289">
    <property type="entry name" value="MDR_like_2"/>
    <property type="match status" value="1"/>
</dbReference>
<evidence type="ECO:0000256" key="1">
    <source>
        <dbReference type="ARBA" id="ARBA00022857"/>
    </source>
</evidence>
<evidence type="ECO:0000313" key="4">
    <source>
        <dbReference type="Proteomes" id="UP000556700"/>
    </source>
</evidence>
<dbReference type="InterPro" id="IPR020843">
    <property type="entry name" value="ER"/>
</dbReference>
<evidence type="ECO:0000313" key="3">
    <source>
        <dbReference type="EMBL" id="CAD0002677.1"/>
    </source>
</evidence>
<dbReference type="Pfam" id="PF08240">
    <property type="entry name" value="ADH_N"/>
    <property type="match status" value="1"/>
</dbReference>
<dbReference type="InterPro" id="IPR051603">
    <property type="entry name" value="Zinc-ADH_QOR/CCCR"/>
</dbReference>
<feature type="domain" description="Enoyl reductase (ER)" evidence="2">
    <location>
        <begin position="10"/>
        <end position="328"/>
    </location>
</feature>
<keyword evidence="1" id="KW-0521">NADP</keyword>
<dbReference type="InterPro" id="IPR013154">
    <property type="entry name" value="ADH-like_N"/>
</dbReference>
<dbReference type="Gene3D" id="3.90.180.10">
    <property type="entry name" value="Medium-chain alcohol dehydrogenases, catalytic domain"/>
    <property type="match status" value="1"/>
</dbReference>
<dbReference type="GO" id="GO:0016491">
    <property type="term" value="F:oxidoreductase activity"/>
    <property type="evidence" value="ECO:0007669"/>
    <property type="project" value="InterPro"/>
</dbReference>
<dbReference type="AlphaFoldDB" id="A0A6V6YT26"/>